<organism evidence="1">
    <name type="scientific">marine metagenome</name>
    <dbReference type="NCBI Taxonomy" id="408172"/>
    <lineage>
        <taxon>unclassified sequences</taxon>
        <taxon>metagenomes</taxon>
        <taxon>ecological metagenomes</taxon>
    </lineage>
</organism>
<dbReference type="SUPFAM" id="SSF69318">
    <property type="entry name" value="Integrin alpha N-terminal domain"/>
    <property type="match status" value="1"/>
</dbReference>
<feature type="non-terminal residue" evidence="1">
    <location>
        <position position="1"/>
    </location>
</feature>
<dbReference type="EMBL" id="UINC01154037">
    <property type="protein sequence ID" value="SVD49092.1"/>
    <property type="molecule type" value="Genomic_DNA"/>
</dbReference>
<dbReference type="InterPro" id="IPR028994">
    <property type="entry name" value="Integrin_alpha_N"/>
</dbReference>
<gene>
    <name evidence="1" type="ORF">METZ01_LOCUS401946</name>
</gene>
<sequence length="138" mass="16004">EMFVVGDMLPDQLVSVSLEDIDSDGDLDAFSGSYSRGQRDQDGHGVSVDDPLGRITWFENVEDSLFWKRHDITRRKRGMYDKWISRDLDFDGDPDFIGTRGNSEPYDGVIWLEQIRSKKRLKNFIQAREKDSMQMPLP</sequence>
<protein>
    <submittedName>
        <fullName evidence="1">Uncharacterized protein</fullName>
    </submittedName>
</protein>
<proteinExistence type="predicted"/>
<accession>A0A382VRH1</accession>
<name>A0A382VRH1_9ZZZZ</name>
<dbReference type="AlphaFoldDB" id="A0A382VRH1"/>
<evidence type="ECO:0000313" key="1">
    <source>
        <dbReference type="EMBL" id="SVD49092.1"/>
    </source>
</evidence>
<reference evidence="1" key="1">
    <citation type="submission" date="2018-05" db="EMBL/GenBank/DDBJ databases">
        <authorList>
            <person name="Lanie J.A."/>
            <person name="Ng W.-L."/>
            <person name="Kazmierczak K.M."/>
            <person name="Andrzejewski T.M."/>
            <person name="Davidsen T.M."/>
            <person name="Wayne K.J."/>
            <person name="Tettelin H."/>
            <person name="Glass J.I."/>
            <person name="Rusch D."/>
            <person name="Podicherti R."/>
            <person name="Tsui H.-C.T."/>
            <person name="Winkler M.E."/>
        </authorList>
    </citation>
    <scope>NUCLEOTIDE SEQUENCE</scope>
</reference>